<name>A0A2H0UIU4_9BACT</name>
<accession>A0A2H0UIU4</accession>
<proteinExistence type="predicted"/>
<gene>
    <name evidence="1" type="ORF">COU13_01570</name>
</gene>
<sequence>MAVEVADVDAVTVRIDANCSFPSVPPKVEVYRQAKAQSLYPLPPVFYLEAFLEKKISTRNKQEVKSLSFSHTT</sequence>
<evidence type="ECO:0000313" key="1">
    <source>
        <dbReference type="EMBL" id="PIR86319.1"/>
    </source>
</evidence>
<dbReference type="AlphaFoldDB" id="A0A2H0UIU4"/>
<evidence type="ECO:0000313" key="2">
    <source>
        <dbReference type="Proteomes" id="UP000230706"/>
    </source>
</evidence>
<protein>
    <submittedName>
        <fullName evidence="1">Uncharacterized protein</fullName>
    </submittedName>
</protein>
<organism evidence="1 2">
    <name type="scientific">Candidatus Kaiserbacteria bacterium CG10_big_fil_rev_8_21_14_0_10_43_70</name>
    <dbReference type="NCBI Taxonomy" id="1974605"/>
    <lineage>
        <taxon>Bacteria</taxon>
        <taxon>Candidatus Kaiseribacteriota</taxon>
    </lineage>
</organism>
<dbReference type="Proteomes" id="UP000230706">
    <property type="component" value="Unassembled WGS sequence"/>
</dbReference>
<dbReference type="EMBL" id="PFBF01000035">
    <property type="protein sequence ID" value="PIR86319.1"/>
    <property type="molecule type" value="Genomic_DNA"/>
</dbReference>
<reference evidence="2" key="1">
    <citation type="submission" date="2017-09" db="EMBL/GenBank/DDBJ databases">
        <title>Depth-based differentiation of microbial function through sediment-hosted aquifers and enrichment of novel symbionts in the deep terrestrial subsurface.</title>
        <authorList>
            <person name="Probst A.J."/>
            <person name="Ladd B."/>
            <person name="Jarett J.K."/>
            <person name="Geller-Mcgrath D.E."/>
            <person name="Sieber C.M.K."/>
            <person name="Emerson J.B."/>
            <person name="Anantharaman K."/>
            <person name="Thomas B.C."/>
            <person name="Malmstrom R."/>
            <person name="Stieglmeier M."/>
            <person name="Klingl A."/>
            <person name="Woyke T."/>
            <person name="Ryan C.M."/>
            <person name="Banfield J.F."/>
        </authorList>
    </citation>
    <scope>NUCLEOTIDE SEQUENCE [LARGE SCALE GENOMIC DNA]</scope>
</reference>
<comment type="caution">
    <text evidence="1">The sequence shown here is derived from an EMBL/GenBank/DDBJ whole genome shotgun (WGS) entry which is preliminary data.</text>
</comment>